<evidence type="ECO:0000256" key="4">
    <source>
        <dbReference type="SAM" id="MobiDB-lite"/>
    </source>
</evidence>
<dbReference type="NCBIfam" id="TIGR01586">
    <property type="entry name" value="yopT_cys_prot"/>
    <property type="match status" value="1"/>
</dbReference>
<dbReference type="GO" id="GO:0006508">
    <property type="term" value="P:proteolysis"/>
    <property type="evidence" value="ECO:0007669"/>
    <property type="project" value="UniProtKB-KW"/>
</dbReference>
<name>A0A1B1UJ05_9BRAD</name>
<keyword evidence="3" id="KW-0788">Thiol protease</keyword>
<dbReference type="Gene3D" id="3.90.70.20">
    <property type="match status" value="1"/>
</dbReference>
<dbReference type="OrthoDB" id="7300477at2"/>
<evidence type="ECO:0000256" key="2">
    <source>
        <dbReference type="ARBA" id="ARBA00022801"/>
    </source>
</evidence>
<evidence type="ECO:0000313" key="7">
    <source>
        <dbReference type="Proteomes" id="UP000092839"/>
    </source>
</evidence>
<protein>
    <submittedName>
        <fullName evidence="6">Peptidase C58</fullName>
    </submittedName>
</protein>
<feature type="compositionally biased region" description="Low complexity" evidence="4">
    <location>
        <begin position="65"/>
        <end position="89"/>
    </location>
</feature>
<dbReference type="GO" id="GO:0004197">
    <property type="term" value="F:cysteine-type endopeptidase activity"/>
    <property type="evidence" value="ECO:0007669"/>
    <property type="project" value="InterPro"/>
</dbReference>
<reference evidence="6 7" key="1">
    <citation type="submission" date="2016-07" db="EMBL/GenBank/DDBJ databases">
        <title>Complete genome sequence of Bradyrhizobium icense LMTR 13T, a potential inoculant strain isolated from lima bean (Phaseolus lunatus) in Peru.</title>
        <authorList>
            <person name="Ormeno-Orrillo E."/>
            <person name="Duran D."/>
            <person name="Rogel M.A."/>
            <person name="Rey L."/>
            <person name="Imperial J."/>
            <person name="Ruiz-Argueso T."/>
            <person name="Martinez-Romero E."/>
        </authorList>
    </citation>
    <scope>NUCLEOTIDE SEQUENCE [LARGE SCALE GENOMIC DNA]</scope>
    <source>
        <strain evidence="6 7">LMTR 13</strain>
    </source>
</reference>
<sequence>MYNRISGSSTRASQGDELSQSVDSDSFTETLADLALRRNLPPGELPDKMGHCCSKPHTSDANFYSSDASNPSTSSSSSDPSTSSPARPSTSLFQYRTAELPQANVDGICVGLTAEWLGNLSNSPSTRMNALLPGSESHASAAGRQRQYEGLKRLLRREGAGASQADLQAQNTMLQEAGLAPSGREKKYSFGEPSSFSRMLDKITEDGSNYLLSLYFAGGDAHTIATTASNGMTTLFDPNYGEFTVQSDQMAGLFQSLANRYRNPNGQHLSTVTTQKMY</sequence>
<evidence type="ECO:0000256" key="3">
    <source>
        <dbReference type="ARBA" id="ARBA00022807"/>
    </source>
</evidence>
<evidence type="ECO:0000256" key="1">
    <source>
        <dbReference type="ARBA" id="ARBA00022670"/>
    </source>
</evidence>
<dbReference type="InterPro" id="IPR038765">
    <property type="entry name" value="Papain-like_cys_pep_sf"/>
</dbReference>
<organism evidence="6 7">
    <name type="scientific">Bradyrhizobium icense</name>
    <dbReference type="NCBI Taxonomy" id="1274631"/>
    <lineage>
        <taxon>Bacteria</taxon>
        <taxon>Pseudomonadati</taxon>
        <taxon>Pseudomonadota</taxon>
        <taxon>Alphaproteobacteria</taxon>
        <taxon>Hyphomicrobiales</taxon>
        <taxon>Nitrobacteraceae</taxon>
        <taxon>Bradyrhizobium</taxon>
    </lineage>
</organism>
<proteinExistence type="predicted"/>
<dbReference type="AlphaFoldDB" id="A0A1B1UJ05"/>
<dbReference type="KEGG" id="bic:LMTR13_23985"/>
<gene>
    <name evidence="6" type="ORF">LMTR13_23985</name>
</gene>
<dbReference type="InterPro" id="IPR006473">
    <property type="entry name" value="Peptidase_C58_Yopt"/>
</dbReference>
<dbReference type="SUPFAM" id="SSF54001">
    <property type="entry name" value="Cysteine proteinases"/>
    <property type="match status" value="1"/>
</dbReference>
<accession>A0A1B1UJ05</accession>
<dbReference type="EMBL" id="CP016428">
    <property type="protein sequence ID" value="ANW02769.1"/>
    <property type="molecule type" value="Genomic_DNA"/>
</dbReference>
<evidence type="ECO:0000259" key="5">
    <source>
        <dbReference type="Pfam" id="PF03543"/>
    </source>
</evidence>
<keyword evidence="1" id="KW-0645">Protease</keyword>
<keyword evidence="7" id="KW-1185">Reference proteome</keyword>
<keyword evidence="2" id="KW-0378">Hydrolase</keyword>
<dbReference type="CDD" id="cd20497">
    <property type="entry name" value="C58_YopT-like"/>
    <property type="match status" value="1"/>
</dbReference>
<feature type="region of interest" description="Disordered" evidence="4">
    <location>
        <begin position="1"/>
        <end position="89"/>
    </location>
</feature>
<dbReference type="Proteomes" id="UP000092839">
    <property type="component" value="Chromosome"/>
</dbReference>
<feature type="domain" description="Peptidase C58 YopT-type" evidence="5">
    <location>
        <begin position="87"/>
        <end position="277"/>
    </location>
</feature>
<feature type="compositionally biased region" description="Polar residues" evidence="4">
    <location>
        <begin position="1"/>
        <end position="29"/>
    </location>
</feature>
<evidence type="ECO:0000313" key="6">
    <source>
        <dbReference type="EMBL" id="ANW02769.1"/>
    </source>
</evidence>
<dbReference type="Pfam" id="PF03543">
    <property type="entry name" value="Peptidase_C58"/>
    <property type="match status" value="1"/>
</dbReference>